<evidence type="ECO:0000313" key="13">
    <source>
        <dbReference type="Proteomes" id="UP001268544"/>
    </source>
</evidence>
<evidence type="ECO:0000313" key="9">
    <source>
        <dbReference type="Proteomes" id="UP000284123"/>
    </source>
</evidence>
<comment type="caution">
    <text evidence="7">The sequence shown here is derived from an EMBL/GenBank/DDBJ whole genome shotgun (WGS) entry which is preliminary data.</text>
</comment>
<dbReference type="EMBL" id="LGIY01000003">
    <property type="protein sequence ID" value="POE43833.1"/>
    <property type="molecule type" value="Genomic_DNA"/>
</dbReference>
<reference evidence="2 12" key="3">
    <citation type="submission" date="2023-01" db="EMBL/GenBank/DDBJ databases">
        <title>Complete genome sequence of Lacticaseibacillus paracasei SRCM217440 isolated from Makgeolli.</title>
        <authorList>
            <person name="Yang H.-G."/>
            <person name="Jeong S.-J."/>
            <person name="Ha G.-S."/>
            <person name="Yang H.-J."/>
            <person name="Jeong D.-Y."/>
        </authorList>
    </citation>
    <scope>NUCLEOTIDE SEQUENCE [LARGE SCALE GENOMIC DNA]</scope>
    <source>
        <strain evidence="2 12">SRCM217440</strain>
    </source>
</reference>
<evidence type="ECO:0000313" key="12">
    <source>
        <dbReference type="Proteomes" id="UP001212327"/>
    </source>
</evidence>
<organism evidence="7 9">
    <name type="scientific">Lacticaseibacillus paracasei</name>
    <name type="common">Lactobacillus paracasei</name>
    <dbReference type="NCBI Taxonomy" id="1597"/>
    <lineage>
        <taxon>Bacteria</taxon>
        <taxon>Bacillati</taxon>
        <taxon>Bacillota</taxon>
        <taxon>Bacilli</taxon>
        <taxon>Lactobacillales</taxon>
        <taxon>Lactobacillaceae</taxon>
        <taxon>Lacticaseibacillus</taxon>
    </lineage>
</organism>
<dbReference type="EMBL" id="JAQLSF010000001">
    <property type="protein sequence ID" value="MDB1565351.1"/>
    <property type="molecule type" value="Genomic_DNA"/>
</dbReference>
<feature type="transmembrane region" description="Helical" evidence="1">
    <location>
        <begin position="42"/>
        <end position="59"/>
    </location>
</feature>
<dbReference type="Proteomes" id="UP000284716">
    <property type="component" value="Unassembled WGS sequence"/>
</dbReference>
<keyword evidence="1" id="KW-1133">Transmembrane helix</keyword>
<dbReference type="GeneID" id="57090434"/>
<dbReference type="Proteomes" id="UP000237433">
    <property type="component" value="Unassembled WGS sequence"/>
</dbReference>
<dbReference type="Proteomes" id="UP000285532">
    <property type="component" value="Unassembled WGS sequence"/>
</dbReference>
<evidence type="ECO:0000313" key="3">
    <source>
        <dbReference type="EMBL" id="MDR7624082.1"/>
    </source>
</evidence>
<evidence type="ECO:0000313" key="10">
    <source>
        <dbReference type="Proteomes" id="UP000284716"/>
    </source>
</evidence>
<evidence type="ECO:0000313" key="7">
    <source>
        <dbReference type="EMBL" id="RNE31374.1"/>
    </source>
</evidence>
<evidence type="ECO:0000313" key="4">
    <source>
        <dbReference type="EMBL" id="POE43833.1"/>
    </source>
</evidence>
<evidence type="ECO:0000256" key="1">
    <source>
        <dbReference type="SAM" id="Phobius"/>
    </source>
</evidence>
<keyword evidence="1" id="KW-0472">Membrane</keyword>
<dbReference type="OrthoDB" id="9980365at2"/>
<evidence type="ECO:0000313" key="8">
    <source>
        <dbReference type="Proteomes" id="UP000237433"/>
    </source>
</evidence>
<dbReference type="EMBL" id="LKFS01000047">
    <property type="protein sequence ID" value="RND82131.1"/>
    <property type="molecule type" value="Genomic_DNA"/>
</dbReference>
<name>A0A0K1L0Q9_LACPA</name>
<evidence type="ECO:0000313" key="6">
    <source>
        <dbReference type="EMBL" id="RND85614.1"/>
    </source>
</evidence>
<protein>
    <submittedName>
        <fullName evidence="7">Uncharacterized protein</fullName>
    </submittedName>
</protein>
<accession>A0A0K1L0Q9</accession>
<accession>K6RZK6</accession>
<reference evidence="3" key="5">
    <citation type="submission" date="2024-03" db="EMBL/GenBank/DDBJ databases">
        <title>Lacticaseibacillus paracasei KCKM 0992.</title>
        <authorList>
            <person name="Kim T.W."/>
        </authorList>
    </citation>
    <scope>NUCLEOTIDE SEQUENCE</scope>
    <source>
        <strain evidence="3">KCKM 0992</strain>
    </source>
</reference>
<evidence type="ECO:0000313" key="5">
    <source>
        <dbReference type="EMBL" id="RND82131.1"/>
    </source>
</evidence>
<evidence type="ECO:0000313" key="11">
    <source>
        <dbReference type="Proteomes" id="UP000285532"/>
    </source>
</evidence>
<evidence type="ECO:0000313" key="2">
    <source>
        <dbReference type="EMBL" id="MDB1565351.1"/>
    </source>
</evidence>
<dbReference type="EMBL" id="LKGI01000051">
    <property type="protein sequence ID" value="RNE31374.1"/>
    <property type="molecule type" value="Genomic_DNA"/>
</dbReference>
<dbReference type="Proteomes" id="UP001212327">
    <property type="component" value="Unassembled WGS sequence"/>
</dbReference>
<reference evidence="9 10" key="2">
    <citation type="journal article" date="2018" name="Front. Microbiol.">
        <title>Conversion of Methionine to Cysteine in Lactobacillus paracasei Depends on the Highly Mobile cysK-ctl-cysE Gene Cluster.</title>
        <authorList>
            <person name="Wuthrich D."/>
            <person name="Irmler S."/>
            <person name="Berthoud H."/>
            <person name="Guggenbuhl B."/>
            <person name="Eugster E."/>
            <person name="Bruggmann R."/>
        </authorList>
    </citation>
    <scope>NUCLEOTIDE SEQUENCE [LARGE SCALE GENOMIC DNA]</scope>
    <source>
        <strain evidence="5 10">FAM18157</strain>
        <strain evidence="6 11">FAM18172</strain>
        <strain evidence="7 9">FAM6012</strain>
    </source>
</reference>
<dbReference type="Proteomes" id="UP001268544">
    <property type="component" value="Unassembled WGS sequence"/>
</dbReference>
<proteinExistence type="predicted"/>
<gene>
    <name evidence="4" type="ORF">ACX51_02920</name>
    <name evidence="5" type="ORF">FAM18157_01227</name>
    <name evidence="6" type="ORF">FAM18172_01827</name>
    <name evidence="7" type="ORF">FAM6012_01257</name>
    <name evidence="2" type="ORF">PGA78_11415</name>
    <name evidence="3" type="ORF">RF672_05555</name>
</gene>
<dbReference type="Proteomes" id="UP000284123">
    <property type="component" value="Unassembled WGS sequence"/>
</dbReference>
<dbReference type="AlphaFoldDB" id="A0A0K1L0Q9"/>
<feature type="transmembrane region" description="Helical" evidence="1">
    <location>
        <begin position="6"/>
        <end position="30"/>
    </location>
</feature>
<reference evidence="13" key="4">
    <citation type="submission" date="2023-07" db="EMBL/GenBank/DDBJ databases">
        <title>Lacticaseibacillus paracasei KCKM 0992.</title>
        <authorList>
            <person name="Kim T.W."/>
        </authorList>
    </citation>
    <scope>NUCLEOTIDE SEQUENCE [LARGE SCALE GENOMIC DNA]</scope>
    <source>
        <strain evidence="13">KCKM 0992</strain>
    </source>
</reference>
<dbReference type="EMBL" id="LKFU01000065">
    <property type="protein sequence ID" value="RND85614.1"/>
    <property type="molecule type" value="Genomic_DNA"/>
</dbReference>
<sequence>MQTFRMLLLVIFLVGVGLALIGLVSWLIALLRHRETKPMRRLTWLSGGVALAALIVNAFT</sequence>
<dbReference type="EMBL" id="JAVKVH010000001">
    <property type="protein sequence ID" value="MDR7624082.1"/>
    <property type="molecule type" value="Genomic_DNA"/>
</dbReference>
<dbReference type="RefSeq" id="WP_003565939.1">
    <property type="nucleotide sequence ID" value="NZ_AFYO01000037.1"/>
</dbReference>
<dbReference type="OMA" id="HRETKPM"/>
<accession>A0A0E2LV06</accession>
<keyword evidence="1" id="KW-0812">Transmembrane</keyword>
<reference evidence="4 8" key="1">
    <citation type="journal article" date="2015" name="J. Am. Soc. Brew. Chem.">
        <title>Dissolved carbon dioxide selects for lactic acid bacteria able to grow in and spoil packaged beer.</title>
        <authorList>
            <person name="Bergsveinson J."/>
            <person name="Redekop A."/>
            <person name="Zoerb S."/>
            <person name="Ziola B."/>
        </authorList>
    </citation>
    <scope>NUCLEOTIDE SEQUENCE [LARGE SCALE GENOMIC DNA]</scope>
    <source>
        <strain evidence="4 8">CCC B1205</strain>
    </source>
</reference>